<accession>A0A1G8M0J2</accession>
<feature type="signal peptide" evidence="1">
    <location>
        <begin position="1"/>
        <end position="32"/>
    </location>
</feature>
<reference evidence="3 4" key="1">
    <citation type="submission" date="2016-10" db="EMBL/GenBank/DDBJ databases">
        <authorList>
            <person name="de Groot N.N."/>
        </authorList>
    </citation>
    <scope>NUCLEOTIDE SEQUENCE [LARGE SCALE GENOMIC DNA]</scope>
    <source>
        <strain evidence="3 4">NLAE-zl-C57</strain>
    </source>
</reference>
<dbReference type="Proteomes" id="UP000181870">
    <property type="component" value="Unassembled WGS sequence"/>
</dbReference>
<gene>
    <name evidence="3" type="ORF">SAMN05192582_105911</name>
</gene>
<name>A0A1G8M0J2_BACOV</name>
<dbReference type="RefSeq" id="WP_256337191.1">
    <property type="nucleotide sequence ID" value="NZ_FNDO01000059.1"/>
</dbReference>
<evidence type="ECO:0000256" key="1">
    <source>
        <dbReference type="SAM" id="SignalP"/>
    </source>
</evidence>
<evidence type="ECO:0000313" key="3">
    <source>
        <dbReference type="EMBL" id="SDI61484.1"/>
    </source>
</evidence>
<evidence type="ECO:0000259" key="2">
    <source>
        <dbReference type="Pfam" id="PF16400"/>
    </source>
</evidence>
<dbReference type="Pfam" id="PF17164">
    <property type="entry name" value="DUF5122"/>
    <property type="match status" value="1"/>
</dbReference>
<dbReference type="PROSITE" id="PS51257">
    <property type="entry name" value="PROKAR_LIPOPROTEIN"/>
    <property type="match status" value="1"/>
</dbReference>
<dbReference type="EMBL" id="FNDO01000059">
    <property type="protein sequence ID" value="SDI61484.1"/>
    <property type="molecule type" value="Genomic_DNA"/>
</dbReference>
<feature type="domain" description="DUF5008" evidence="2">
    <location>
        <begin position="29"/>
        <end position="132"/>
    </location>
</feature>
<dbReference type="InterPro" id="IPR032175">
    <property type="entry name" value="DUF5008"/>
</dbReference>
<dbReference type="InterPro" id="IPR013431">
    <property type="entry name" value="Delta_60_rpt"/>
</dbReference>
<evidence type="ECO:0000313" key="4">
    <source>
        <dbReference type="Proteomes" id="UP000181870"/>
    </source>
</evidence>
<dbReference type="Pfam" id="PF16400">
    <property type="entry name" value="DUF5008"/>
    <property type="match status" value="1"/>
</dbReference>
<sequence>MSNCYKINKWAVKLVNLFCLAACVLIWCGCNADEEDSIKENPYSGGREPFKLKLLMEMPQPETAGPGAEVVFKVSGLTPYVHGDQYDFQFYISDQLCEIKTATDSTLTIIVPQEVSSGTTFLVMENQIFTGPYFNILGSVSVDEAFEYYKTGTGNTGTIYACVPWCKNNELTSEFYLLGDFYKKDKIGYGGLVMVDHQTGLISDGNNDKYRMWWGIKTSTYSDGDENLLYCKLRGMQYMKSKDAAPKAVVYGLFDHYEENRQKYPFGNILLVDNNMSFVKQWKWIPYDDGSGNSYGIDLPTFNGGTSLGEEVIRAFSNADGTKVIAVGNFYYHRSVDFANTYMSAKTYTFVPEFAYTEARSVMRMDETGALDKKYRRAAENAEEKSLPGVGDNGEIKDACMLNDGTIIIGGNLSRFDGKEVHNILKLKEDGTVDDEFLTRVGSGTDGVIKKITYTSYTDNDGTLVERMMMVGSFTTFNGQPVEGGVMMLKADGTLDENFKLGDMQGGSVNFAKIVDLSAPNAEKRKPYIVISGTFNKYDNVTRQGFLILDMKGKAIQNLNVPGRFSGELYDAQYSLTSDNANGLLLTGNISYFDGKRMYDIVMLKINLKDEEVDEP</sequence>
<organism evidence="3 4">
    <name type="scientific">Bacteroides ovatus</name>
    <dbReference type="NCBI Taxonomy" id="28116"/>
    <lineage>
        <taxon>Bacteria</taxon>
        <taxon>Pseudomonadati</taxon>
        <taxon>Bacteroidota</taxon>
        <taxon>Bacteroidia</taxon>
        <taxon>Bacteroidales</taxon>
        <taxon>Bacteroidaceae</taxon>
        <taxon>Bacteroides</taxon>
    </lineage>
</organism>
<proteinExistence type="predicted"/>
<feature type="chain" id="PRO_5010168807" description="DUF5008 domain-containing protein" evidence="1">
    <location>
        <begin position="33"/>
        <end position="616"/>
    </location>
</feature>
<protein>
    <recommendedName>
        <fullName evidence="2">DUF5008 domain-containing protein</fullName>
    </recommendedName>
</protein>
<keyword evidence="1" id="KW-0732">Signal</keyword>
<dbReference type="AlphaFoldDB" id="A0A1G8M0J2"/>